<evidence type="ECO:0000256" key="4">
    <source>
        <dbReference type="ARBA" id="ARBA00022741"/>
    </source>
</evidence>
<keyword evidence="5" id="KW-0378">Hydrolase</keyword>
<organism evidence="6 7">
    <name type="scientific">Candidatus Kaiserbacteria bacterium GW2011_GWA2_49_19</name>
    <dbReference type="NCBI Taxonomy" id="1618669"/>
    <lineage>
        <taxon>Bacteria</taxon>
        <taxon>Candidatus Kaiseribacteriota</taxon>
    </lineage>
</organism>
<dbReference type="GO" id="GO:0000166">
    <property type="term" value="F:nucleotide binding"/>
    <property type="evidence" value="ECO:0007669"/>
    <property type="project" value="UniProtKB-KW"/>
</dbReference>
<evidence type="ECO:0000256" key="5">
    <source>
        <dbReference type="ARBA" id="ARBA00022801"/>
    </source>
</evidence>
<protein>
    <recommendedName>
        <fullName evidence="8">Nucleotidyltransferase</fullName>
    </recommendedName>
</protein>
<evidence type="ECO:0000313" key="6">
    <source>
        <dbReference type="EMBL" id="KKW07811.1"/>
    </source>
</evidence>
<evidence type="ECO:0000256" key="2">
    <source>
        <dbReference type="ARBA" id="ARBA00022649"/>
    </source>
</evidence>
<dbReference type="EMBL" id="LCPZ01000023">
    <property type="protein sequence ID" value="KKW07811.1"/>
    <property type="molecule type" value="Genomic_DNA"/>
</dbReference>
<evidence type="ECO:0000256" key="3">
    <source>
        <dbReference type="ARBA" id="ARBA00022722"/>
    </source>
</evidence>
<keyword evidence="3" id="KW-0540">Nuclease</keyword>
<dbReference type="PANTHER" id="PTHR34139:SF1">
    <property type="entry name" value="RNASE MJ1380-RELATED"/>
    <property type="match status" value="1"/>
</dbReference>
<evidence type="ECO:0000256" key="1">
    <source>
        <dbReference type="ARBA" id="ARBA00022553"/>
    </source>
</evidence>
<keyword evidence="1" id="KW-0597">Phosphoprotein</keyword>
<keyword evidence="4" id="KW-0547">Nucleotide-binding</keyword>
<accession>A0A0G1VMV6</accession>
<dbReference type="GO" id="GO:0110001">
    <property type="term" value="C:toxin-antitoxin complex"/>
    <property type="evidence" value="ECO:0007669"/>
    <property type="project" value="InterPro"/>
</dbReference>
<name>A0A0G1VMV6_9BACT</name>
<proteinExistence type="predicted"/>
<dbReference type="PANTHER" id="PTHR34139">
    <property type="entry name" value="UPF0331 PROTEIN MJ0127"/>
    <property type="match status" value="1"/>
</dbReference>
<comment type="caution">
    <text evidence="6">The sequence shown here is derived from an EMBL/GenBank/DDBJ whole genome shotgun (WGS) entry which is preliminary data.</text>
</comment>
<dbReference type="InterPro" id="IPR008201">
    <property type="entry name" value="HepT-like"/>
</dbReference>
<reference evidence="6 7" key="1">
    <citation type="journal article" date="2015" name="Nature">
        <title>rRNA introns, odd ribosomes, and small enigmatic genomes across a large radiation of phyla.</title>
        <authorList>
            <person name="Brown C.T."/>
            <person name="Hug L.A."/>
            <person name="Thomas B.C."/>
            <person name="Sharon I."/>
            <person name="Castelle C.J."/>
            <person name="Singh A."/>
            <person name="Wilkins M.J."/>
            <person name="Williams K.H."/>
            <person name="Banfield J.F."/>
        </authorList>
    </citation>
    <scope>NUCLEOTIDE SEQUENCE [LARGE SCALE GENOMIC DNA]</scope>
</reference>
<keyword evidence="2" id="KW-1277">Toxin-antitoxin system</keyword>
<evidence type="ECO:0008006" key="8">
    <source>
        <dbReference type="Google" id="ProtNLM"/>
    </source>
</evidence>
<dbReference type="Pfam" id="PF01934">
    <property type="entry name" value="HepT-like"/>
    <property type="match status" value="1"/>
</dbReference>
<dbReference type="InterPro" id="IPR051813">
    <property type="entry name" value="HepT_RNase_toxin"/>
</dbReference>
<dbReference type="GO" id="GO:0016787">
    <property type="term" value="F:hydrolase activity"/>
    <property type="evidence" value="ECO:0007669"/>
    <property type="project" value="UniProtKB-KW"/>
</dbReference>
<evidence type="ECO:0000313" key="7">
    <source>
        <dbReference type="Proteomes" id="UP000033965"/>
    </source>
</evidence>
<dbReference type="GO" id="GO:0004540">
    <property type="term" value="F:RNA nuclease activity"/>
    <property type="evidence" value="ECO:0007669"/>
    <property type="project" value="InterPro"/>
</dbReference>
<sequence>MADKDTKAYLHHILDSIRKIESFVGLCSREEFFADDMRLSAVLREFEVIGEAARQMSELYKREHPEVEWELMVGMRNALIHHYFGVNEDVVWKTYTEDLPRLKDKVTRLLPA</sequence>
<dbReference type="AlphaFoldDB" id="A0A0G1VMV6"/>
<dbReference type="Proteomes" id="UP000033965">
    <property type="component" value="Unassembled WGS sequence"/>
</dbReference>
<gene>
    <name evidence="6" type="ORF">UY44_C0023G0007</name>
</gene>